<organism evidence="12 13">
    <name type="scientific">Rodentibacter pneumotropicus</name>
    <dbReference type="NCBI Taxonomy" id="758"/>
    <lineage>
        <taxon>Bacteria</taxon>
        <taxon>Pseudomonadati</taxon>
        <taxon>Pseudomonadota</taxon>
        <taxon>Gammaproteobacteria</taxon>
        <taxon>Pasteurellales</taxon>
        <taxon>Pasteurellaceae</taxon>
        <taxon>Rodentibacter</taxon>
    </lineage>
</organism>
<keyword evidence="7" id="KW-0408">Iron</keyword>
<dbReference type="SUPFAM" id="SSF143548">
    <property type="entry name" value="Serine metabolism enzymes domain"/>
    <property type="match status" value="1"/>
</dbReference>
<sequence length="122" mass="13490">MISVFDMFKVGIGPSSSHTVGPMKAGKQFVDDLIKRGQFEETAEIHVDVYGSLSMTGRGHNTDIAIIMGLAGYLPHDVDIDLISHFIEKVKETAQLPIDQGKKTVKFDFDDNLIFTALFETT</sequence>
<dbReference type="EMBL" id="LR134405">
    <property type="protein sequence ID" value="VEH66033.1"/>
    <property type="molecule type" value="Genomic_DNA"/>
</dbReference>
<name>A0A3S4TU72_9PAST</name>
<evidence type="ECO:0000256" key="4">
    <source>
        <dbReference type="ARBA" id="ARBA00022432"/>
    </source>
</evidence>
<dbReference type="Proteomes" id="UP000278733">
    <property type="component" value="Chromosome"/>
</dbReference>
<evidence type="ECO:0000256" key="2">
    <source>
        <dbReference type="ARBA" id="ARBA00008636"/>
    </source>
</evidence>
<evidence type="ECO:0000259" key="11">
    <source>
        <dbReference type="Pfam" id="PF03315"/>
    </source>
</evidence>
<comment type="cofactor">
    <cofactor evidence="1">
        <name>[4Fe-4S] cluster</name>
        <dbReference type="ChEBI" id="CHEBI:49883"/>
    </cofactor>
</comment>
<keyword evidence="6" id="KW-0479">Metal-binding</keyword>
<comment type="catalytic activity">
    <reaction evidence="10">
        <text>L-serine = pyruvate + NH4(+)</text>
        <dbReference type="Rhea" id="RHEA:19169"/>
        <dbReference type="ChEBI" id="CHEBI:15361"/>
        <dbReference type="ChEBI" id="CHEBI:28938"/>
        <dbReference type="ChEBI" id="CHEBI:33384"/>
        <dbReference type="EC" id="4.3.1.17"/>
    </reaction>
</comment>
<dbReference type="GO" id="GO:0046872">
    <property type="term" value="F:metal ion binding"/>
    <property type="evidence" value="ECO:0007669"/>
    <property type="project" value="UniProtKB-KW"/>
</dbReference>
<feature type="domain" description="Serine dehydratase beta chain" evidence="11">
    <location>
        <begin position="3"/>
        <end position="116"/>
    </location>
</feature>
<keyword evidence="9 12" id="KW-0456">Lyase</keyword>
<evidence type="ECO:0000256" key="1">
    <source>
        <dbReference type="ARBA" id="ARBA00001966"/>
    </source>
</evidence>
<evidence type="ECO:0000256" key="7">
    <source>
        <dbReference type="ARBA" id="ARBA00023004"/>
    </source>
</evidence>
<dbReference type="InterPro" id="IPR005131">
    <property type="entry name" value="Ser_deHydtase_bsu"/>
</dbReference>
<dbReference type="GO" id="GO:0003941">
    <property type="term" value="F:L-serine ammonia-lyase activity"/>
    <property type="evidence" value="ECO:0007669"/>
    <property type="project" value="UniProtKB-EC"/>
</dbReference>
<evidence type="ECO:0000256" key="6">
    <source>
        <dbReference type="ARBA" id="ARBA00022723"/>
    </source>
</evidence>
<dbReference type="InterPro" id="IPR051318">
    <property type="entry name" value="Fe-S_L-Ser"/>
</dbReference>
<reference evidence="12 13" key="1">
    <citation type="submission" date="2018-12" db="EMBL/GenBank/DDBJ databases">
        <authorList>
            <consortium name="Pathogen Informatics"/>
        </authorList>
    </citation>
    <scope>NUCLEOTIDE SEQUENCE [LARGE SCALE GENOMIC DNA]</scope>
    <source>
        <strain evidence="12 13">NCTC8284</strain>
    </source>
</reference>
<dbReference type="PANTHER" id="PTHR30182">
    <property type="entry name" value="L-SERINE DEHYDRATASE"/>
    <property type="match status" value="1"/>
</dbReference>
<accession>A0A3S4TU72</accession>
<dbReference type="Gene3D" id="3.30.1330.90">
    <property type="entry name" value="D-3-phosphoglycerate dehydrogenase, domain 3"/>
    <property type="match status" value="1"/>
</dbReference>
<protein>
    <recommendedName>
        <fullName evidence="3">L-serine ammonia-lyase</fullName>
        <ecNumber evidence="3">4.3.1.17</ecNumber>
    </recommendedName>
</protein>
<gene>
    <name evidence="12" type="primary">sdaA_1</name>
    <name evidence="12" type="ORF">NCTC8284_01189</name>
</gene>
<dbReference type="PANTHER" id="PTHR30182:SF1">
    <property type="entry name" value="L-SERINE DEHYDRATASE 1"/>
    <property type="match status" value="1"/>
</dbReference>
<keyword evidence="8" id="KW-0411">Iron-sulfur</keyword>
<dbReference type="GO" id="GO:0006094">
    <property type="term" value="P:gluconeogenesis"/>
    <property type="evidence" value="ECO:0007669"/>
    <property type="project" value="UniProtKB-KW"/>
</dbReference>
<evidence type="ECO:0000256" key="9">
    <source>
        <dbReference type="ARBA" id="ARBA00023239"/>
    </source>
</evidence>
<comment type="similarity">
    <text evidence="2">Belongs to the iron-sulfur dependent L-serine dehydratase family.</text>
</comment>
<evidence type="ECO:0000256" key="5">
    <source>
        <dbReference type="ARBA" id="ARBA00022485"/>
    </source>
</evidence>
<evidence type="ECO:0000313" key="12">
    <source>
        <dbReference type="EMBL" id="VEH66033.1"/>
    </source>
</evidence>
<evidence type="ECO:0000256" key="10">
    <source>
        <dbReference type="ARBA" id="ARBA00049406"/>
    </source>
</evidence>
<dbReference type="GO" id="GO:0051539">
    <property type="term" value="F:4 iron, 4 sulfur cluster binding"/>
    <property type="evidence" value="ECO:0007669"/>
    <property type="project" value="UniProtKB-KW"/>
</dbReference>
<proteinExistence type="inferred from homology"/>
<dbReference type="KEGG" id="rpne:NCTC8284_01189"/>
<dbReference type="AlphaFoldDB" id="A0A3S4TU72"/>
<evidence type="ECO:0000256" key="8">
    <source>
        <dbReference type="ARBA" id="ARBA00023014"/>
    </source>
</evidence>
<dbReference type="Pfam" id="PF03315">
    <property type="entry name" value="SDH_beta"/>
    <property type="match status" value="1"/>
</dbReference>
<keyword evidence="4" id="KW-0312">Gluconeogenesis</keyword>
<dbReference type="GO" id="GO:0009063">
    <property type="term" value="P:amino acid catabolic process"/>
    <property type="evidence" value="ECO:0007669"/>
    <property type="project" value="UniProtKB-ARBA"/>
</dbReference>
<keyword evidence="5" id="KW-0004">4Fe-4S</keyword>
<dbReference type="EC" id="4.3.1.17" evidence="3"/>
<dbReference type="FunFam" id="3.30.1330.90:FF:000001">
    <property type="entry name" value="L-serine ammonia-lyase 1"/>
    <property type="match status" value="1"/>
</dbReference>
<evidence type="ECO:0000256" key="3">
    <source>
        <dbReference type="ARBA" id="ARBA00012093"/>
    </source>
</evidence>
<dbReference type="InterPro" id="IPR029009">
    <property type="entry name" value="ASB_dom_sf"/>
</dbReference>
<evidence type="ECO:0000313" key="13">
    <source>
        <dbReference type="Proteomes" id="UP000278733"/>
    </source>
</evidence>